<comment type="caution">
    <text evidence="7">The sequence shown here is derived from an EMBL/GenBank/DDBJ whole genome shotgun (WGS) entry which is preliminary data.</text>
</comment>
<keyword evidence="3 6" id="KW-0378">Hydrolase</keyword>
<dbReference type="PANTHER" id="PTHR31609">
    <property type="entry name" value="YDJC DEACETYLASE FAMILY MEMBER"/>
    <property type="match status" value="1"/>
</dbReference>
<dbReference type="InterPro" id="IPR011330">
    <property type="entry name" value="Glyco_hydro/deAcase_b/a-brl"/>
</dbReference>
<evidence type="ECO:0000256" key="1">
    <source>
        <dbReference type="ARBA" id="ARBA00001946"/>
    </source>
</evidence>
<organism evidence="7 8">
    <name type="scientific">Priestia taiwanensis</name>
    <dbReference type="NCBI Taxonomy" id="1347902"/>
    <lineage>
        <taxon>Bacteria</taxon>
        <taxon>Bacillati</taxon>
        <taxon>Bacillota</taxon>
        <taxon>Bacilli</taxon>
        <taxon>Bacillales</taxon>
        <taxon>Bacillaceae</taxon>
        <taxon>Priestia</taxon>
    </lineage>
</organism>
<evidence type="ECO:0000256" key="2">
    <source>
        <dbReference type="ARBA" id="ARBA00022723"/>
    </source>
</evidence>
<keyword evidence="2 6" id="KW-0479">Metal-binding</keyword>
<comment type="function">
    <text evidence="6">Probably catalyzes the deacetylation of acetylated carbohydrates an important step in the degradation of oligosaccharides.</text>
</comment>
<dbReference type="GO" id="GO:0046872">
    <property type="term" value="F:metal ion binding"/>
    <property type="evidence" value="ECO:0007669"/>
    <property type="project" value="UniProtKB-KW"/>
</dbReference>
<name>A0A917AU69_9BACI</name>
<comment type="subunit">
    <text evidence="6">Homodimer.</text>
</comment>
<evidence type="ECO:0000256" key="4">
    <source>
        <dbReference type="ARBA" id="ARBA00022842"/>
    </source>
</evidence>
<dbReference type="RefSeq" id="WP_188388929.1">
    <property type="nucleotide sequence ID" value="NZ_BMFK01000002.1"/>
</dbReference>
<dbReference type="GO" id="GO:0000272">
    <property type="term" value="P:polysaccharide catabolic process"/>
    <property type="evidence" value="ECO:0007669"/>
    <property type="project" value="InterPro"/>
</dbReference>
<keyword evidence="5 6" id="KW-0119">Carbohydrate metabolism</keyword>
<dbReference type="Pfam" id="PF04794">
    <property type="entry name" value="YdjC"/>
    <property type="match status" value="1"/>
</dbReference>
<dbReference type="Proteomes" id="UP000605259">
    <property type="component" value="Unassembled WGS sequence"/>
</dbReference>
<dbReference type="SUPFAM" id="SSF88713">
    <property type="entry name" value="Glycoside hydrolase/deacetylase"/>
    <property type="match status" value="1"/>
</dbReference>
<gene>
    <name evidence="7" type="ORF">GCM10007140_26080</name>
</gene>
<dbReference type="GO" id="GO:0016811">
    <property type="term" value="F:hydrolase activity, acting on carbon-nitrogen (but not peptide) bonds, in linear amides"/>
    <property type="evidence" value="ECO:0007669"/>
    <property type="project" value="UniProtKB-UniRule"/>
</dbReference>
<dbReference type="GO" id="GO:0019213">
    <property type="term" value="F:deacetylase activity"/>
    <property type="evidence" value="ECO:0007669"/>
    <property type="project" value="TreeGrafter"/>
</dbReference>
<dbReference type="HAMAP" id="MF_01246">
    <property type="entry name" value="COD"/>
    <property type="match status" value="1"/>
</dbReference>
<dbReference type="NCBIfam" id="NF002559">
    <property type="entry name" value="PRK02134.1"/>
    <property type="match status" value="1"/>
</dbReference>
<comment type="similarity">
    <text evidence="6">Belongs to the YdjC deacetylase family.</text>
</comment>
<reference evidence="7" key="1">
    <citation type="journal article" date="2014" name="Int. J. Syst. Evol. Microbiol.">
        <title>Complete genome sequence of Corynebacterium casei LMG S-19264T (=DSM 44701T), isolated from a smear-ripened cheese.</title>
        <authorList>
            <consortium name="US DOE Joint Genome Institute (JGI-PGF)"/>
            <person name="Walter F."/>
            <person name="Albersmeier A."/>
            <person name="Kalinowski J."/>
            <person name="Ruckert C."/>
        </authorList>
    </citation>
    <scope>NUCLEOTIDE SEQUENCE</scope>
    <source>
        <strain evidence="7">CGMCC 1.12698</strain>
    </source>
</reference>
<sequence length="238" mass="26672">MIRLIINADDFGYSSGINYGIIDAHINGIVNSATMMMNMPGTTHAISLAKQYPTLGIGVHLVLDCEKPLRTDVPSLVKEDGFFKHRNDIINNPSINLEDVEKEWRTQIDACYAAGITPTHLDSHHHIHGAPNLMPVIEKLAHAYNLPIRVASKEKSTAIPFSEYFFYDFYADGVTIDYFDKLATKVPDGSSVEIMVHPGYLDHHILAGSSYTTERVEEHRVLTTCKLPDIFELVSFKK</sequence>
<dbReference type="PANTHER" id="PTHR31609:SF1">
    <property type="entry name" value="CARBOHYDRATE DEACETYLASE"/>
    <property type="match status" value="1"/>
</dbReference>
<dbReference type="InterPro" id="IPR006879">
    <property type="entry name" value="YdjC-like"/>
</dbReference>
<dbReference type="CDD" id="cd10803">
    <property type="entry name" value="YdjC_EF3048_like"/>
    <property type="match status" value="1"/>
</dbReference>
<keyword evidence="8" id="KW-1185">Reference proteome</keyword>
<dbReference type="EC" id="3.5.1.-" evidence="6"/>
<evidence type="ECO:0000313" key="8">
    <source>
        <dbReference type="Proteomes" id="UP000605259"/>
    </source>
</evidence>
<accession>A0A917AU69</accession>
<evidence type="ECO:0000313" key="7">
    <source>
        <dbReference type="EMBL" id="GGE75002.1"/>
    </source>
</evidence>
<evidence type="ECO:0000256" key="5">
    <source>
        <dbReference type="ARBA" id="ARBA00023277"/>
    </source>
</evidence>
<protein>
    <recommendedName>
        <fullName evidence="6">Carbohydrate deacetylase</fullName>
        <ecNumber evidence="6">3.5.1.-</ecNumber>
    </recommendedName>
</protein>
<evidence type="ECO:0000256" key="6">
    <source>
        <dbReference type="HAMAP-Rule" id="MF_01246"/>
    </source>
</evidence>
<feature type="binding site" evidence="6">
    <location>
        <position position="60"/>
    </location>
    <ligand>
        <name>Mg(2+)</name>
        <dbReference type="ChEBI" id="CHEBI:18420"/>
    </ligand>
</feature>
<dbReference type="EMBL" id="BMFK01000002">
    <property type="protein sequence ID" value="GGE75002.1"/>
    <property type="molecule type" value="Genomic_DNA"/>
</dbReference>
<keyword evidence="4 6" id="KW-0460">Magnesium</keyword>
<dbReference type="AlphaFoldDB" id="A0A917AU69"/>
<dbReference type="Gene3D" id="3.20.20.370">
    <property type="entry name" value="Glycoside hydrolase/deacetylase"/>
    <property type="match status" value="1"/>
</dbReference>
<evidence type="ECO:0000256" key="3">
    <source>
        <dbReference type="ARBA" id="ARBA00022801"/>
    </source>
</evidence>
<feature type="binding site" evidence="6">
    <location>
        <position position="124"/>
    </location>
    <ligand>
        <name>Mg(2+)</name>
        <dbReference type="ChEBI" id="CHEBI:18420"/>
    </ligand>
</feature>
<proteinExistence type="inferred from homology"/>
<reference evidence="7" key="2">
    <citation type="submission" date="2020-09" db="EMBL/GenBank/DDBJ databases">
        <authorList>
            <person name="Sun Q."/>
            <person name="Zhou Y."/>
        </authorList>
    </citation>
    <scope>NUCLEOTIDE SEQUENCE</scope>
    <source>
        <strain evidence="7">CGMCC 1.12698</strain>
    </source>
</reference>
<comment type="cofactor">
    <cofactor evidence="1 6">
        <name>Mg(2+)</name>
        <dbReference type="ChEBI" id="CHEBI:18420"/>
    </cofactor>
</comment>
<dbReference type="InterPro" id="IPR022948">
    <property type="entry name" value="COD_ChbG_bac"/>
</dbReference>